<gene>
    <name evidence="13" type="ORF">PCA10_32300</name>
</gene>
<dbReference type="GO" id="GO:0009279">
    <property type="term" value="C:cell outer membrane"/>
    <property type="evidence" value="ECO:0007669"/>
    <property type="project" value="UniProtKB-SubCell"/>
</dbReference>
<evidence type="ECO:0000313" key="13">
    <source>
        <dbReference type="EMBL" id="BAN48962.1"/>
    </source>
</evidence>
<comment type="subunit">
    <text evidence="10">Interacts with TamB to form the translocation and assembly module (TAM).</text>
</comment>
<feature type="domain" description="POTRA" evidence="12">
    <location>
        <begin position="191"/>
        <end position="261"/>
    </location>
</feature>
<proteinExistence type="inferred from homology"/>
<evidence type="ECO:0000256" key="3">
    <source>
        <dbReference type="ARBA" id="ARBA00015419"/>
    </source>
</evidence>
<evidence type="ECO:0000256" key="4">
    <source>
        <dbReference type="ARBA" id="ARBA00022452"/>
    </source>
</evidence>
<sequence length="577" mass="64028">MNFCHGLRGLLLLALLCTSTLALAEATLEVRIKPSNRALRANIEAHIGTLGDRDEEALRRFRRSAENQARRAAEALGYYQAEITSRVEGGNKPSLHLLVVPGEPVRLRHVVVRIDGEASKLRAFRLPEGGVLMVPGAQLNHGVYDDARRLIQNQALRFGFFDGKFTSQRLDIDPQAGFADISLIYESGPRYYLGDVTFEGRTPFDLDLLERFVPFKPNTPYDSGEVARLSQNLQASRYFEDVRVTAVPVKGKGLTIPVTVQLSPSRPRTVGLGLGYSTDVGPRARANWTRHWINSRGHRLGAETSVSEPRQTVGTWYEIPLDPPTTDTLRFTTGYQREQLVDVDSRLFTVGTEWQSRLPSDWLRVVSLNWEQERFDFGDGSDDGRSNFLIPGVRYSVTRSDNNLDPSVGYSLQFDVRGAKEGIVSDTDFTYASVLARGLYTLPGGHRLLARVQTGGIATTDFDSIPPSLRFFAGGDQSVRGYEYQTLSPRDSAGNRVGGRYLLVGSLEYQYPITERWRVATFVDRGNAVDSLSAAMKTGAGMGVRWVSPVGPIRLDLAKALDDPGGWRIHFSMGPEL</sequence>
<dbReference type="Pfam" id="PF01103">
    <property type="entry name" value="Omp85"/>
    <property type="match status" value="1"/>
</dbReference>
<dbReference type="Gene3D" id="2.40.160.50">
    <property type="entry name" value="membrane protein fhac: a member of the omp85/tpsb transporter family"/>
    <property type="match status" value="1"/>
</dbReference>
<dbReference type="Pfam" id="PF07244">
    <property type="entry name" value="POTRA"/>
    <property type="match status" value="1"/>
</dbReference>
<keyword evidence="14" id="KW-1185">Reference proteome</keyword>
<dbReference type="KEGG" id="pre:PCA10_32300"/>
<evidence type="ECO:0000256" key="6">
    <source>
        <dbReference type="ARBA" id="ARBA00022729"/>
    </source>
</evidence>
<dbReference type="AlphaFoldDB" id="S6AFW0"/>
<keyword evidence="7" id="KW-0472">Membrane</keyword>
<dbReference type="PANTHER" id="PTHR12815:SF47">
    <property type="entry name" value="TRANSLOCATION AND ASSEMBLY MODULE SUBUNIT TAMA"/>
    <property type="match status" value="1"/>
</dbReference>
<dbReference type="RefSeq" id="WP_016493108.1">
    <property type="nucleotide sequence ID" value="NC_021499.1"/>
</dbReference>
<feature type="chain" id="PRO_5004545999" description="Translocation and assembly module subunit TamA" evidence="11">
    <location>
        <begin position="25"/>
        <end position="577"/>
    </location>
</feature>
<dbReference type="InterPro" id="IPR034746">
    <property type="entry name" value="POTRA"/>
</dbReference>
<dbReference type="PROSITE" id="PS51779">
    <property type="entry name" value="POTRA"/>
    <property type="match status" value="1"/>
</dbReference>
<evidence type="ECO:0000256" key="8">
    <source>
        <dbReference type="ARBA" id="ARBA00023237"/>
    </source>
</evidence>
<evidence type="ECO:0000256" key="2">
    <source>
        <dbReference type="ARBA" id="ARBA00010248"/>
    </source>
</evidence>
<evidence type="ECO:0000256" key="5">
    <source>
        <dbReference type="ARBA" id="ARBA00022692"/>
    </source>
</evidence>
<dbReference type="eggNOG" id="COG0729">
    <property type="taxonomic scope" value="Bacteria"/>
</dbReference>
<feature type="signal peptide" evidence="11">
    <location>
        <begin position="1"/>
        <end position="24"/>
    </location>
</feature>
<dbReference type="PATRIC" id="fig|1245471.3.peg.3263"/>
<dbReference type="GO" id="GO:0009306">
    <property type="term" value="P:protein secretion"/>
    <property type="evidence" value="ECO:0007669"/>
    <property type="project" value="TreeGrafter"/>
</dbReference>
<keyword evidence="6 11" id="KW-0732">Signal</keyword>
<dbReference type="InterPro" id="IPR035243">
    <property type="entry name" value="TamA_POTRA_Dom_1"/>
</dbReference>
<keyword evidence="8" id="KW-0998">Cell outer membrane</keyword>
<dbReference type="Pfam" id="PF17243">
    <property type="entry name" value="POTRA_TamA_1"/>
    <property type="match status" value="1"/>
</dbReference>
<dbReference type="STRING" id="1245471.PCA10_32300"/>
<evidence type="ECO:0000256" key="7">
    <source>
        <dbReference type="ARBA" id="ARBA00023136"/>
    </source>
</evidence>
<dbReference type="InterPro" id="IPR000184">
    <property type="entry name" value="Bac_surfAg_D15"/>
</dbReference>
<dbReference type="PANTHER" id="PTHR12815">
    <property type="entry name" value="SORTING AND ASSEMBLY MACHINERY SAMM50 PROTEIN FAMILY MEMBER"/>
    <property type="match status" value="1"/>
</dbReference>
<dbReference type="HOGENOM" id="CLU_018618_1_0_6"/>
<evidence type="ECO:0000259" key="12">
    <source>
        <dbReference type="PROSITE" id="PS51779"/>
    </source>
</evidence>
<evidence type="ECO:0000313" key="14">
    <source>
        <dbReference type="Proteomes" id="UP000015503"/>
    </source>
</evidence>
<dbReference type="InterPro" id="IPR010827">
    <property type="entry name" value="BamA/TamA_POTRA"/>
</dbReference>
<evidence type="ECO:0000256" key="11">
    <source>
        <dbReference type="SAM" id="SignalP"/>
    </source>
</evidence>
<accession>S6AFW0</accession>
<dbReference type="OrthoDB" id="9769707at2"/>
<dbReference type="FunFam" id="2.40.160.50:FF:000012">
    <property type="entry name" value="Outer membrane protein Omp85 family"/>
    <property type="match status" value="1"/>
</dbReference>
<dbReference type="InterPro" id="IPR039910">
    <property type="entry name" value="D15-like"/>
</dbReference>
<evidence type="ECO:0000256" key="10">
    <source>
        <dbReference type="ARBA" id="ARBA00093548"/>
    </source>
</evidence>
<protein>
    <recommendedName>
        <fullName evidence="3">Translocation and assembly module subunit TamA</fullName>
    </recommendedName>
    <alternativeName>
        <fullName evidence="9">Autotransporter assembly factor TamA</fullName>
    </alternativeName>
</protein>
<reference evidence="13 14" key="1">
    <citation type="journal article" date="2013" name="Genome Announc.">
        <title>Complete Genome Sequence of the Carbazole Degrader Pseudomonas resinovorans Strain CA10 (NBRC 106553).</title>
        <authorList>
            <person name="Shintani M."/>
            <person name="Hosoyama A."/>
            <person name="Ohji S."/>
            <person name="Tsuchikane K."/>
            <person name="Takarada H."/>
            <person name="Yamazoe A."/>
            <person name="Fujita N."/>
            <person name="Nojiri H."/>
        </authorList>
    </citation>
    <scope>NUCLEOTIDE SEQUENCE [LARGE SCALE GENOMIC DNA]</scope>
    <source>
        <strain evidence="13 14">NBRC 106553</strain>
    </source>
</reference>
<evidence type="ECO:0000256" key="1">
    <source>
        <dbReference type="ARBA" id="ARBA00004442"/>
    </source>
</evidence>
<keyword evidence="4" id="KW-1134">Transmembrane beta strand</keyword>
<keyword evidence="5" id="KW-0812">Transmembrane</keyword>
<comment type="similarity">
    <text evidence="2">Belongs to the TamA family.</text>
</comment>
<dbReference type="EMBL" id="AP013068">
    <property type="protein sequence ID" value="BAN48962.1"/>
    <property type="molecule type" value="Genomic_DNA"/>
</dbReference>
<name>S6AFW0_METRE</name>
<comment type="subcellular location">
    <subcellularLocation>
        <location evidence="1">Cell outer membrane</location>
    </subcellularLocation>
</comment>
<evidence type="ECO:0000256" key="9">
    <source>
        <dbReference type="ARBA" id="ARBA00033063"/>
    </source>
</evidence>
<dbReference type="Proteomes" id="UP000015503">
    <property type="component" value="Chromosome"/>
</dbReference>
<dbReference type="Gene3D" id="3.10.20.310">
    <property type="entry name" value="membrane protein fhac"/>
    <property type="match status" value="3"/>
</dbReference>
<organism evidence="13 14">
    <name type="scientific">Metapseudomonas resinovorans NBRC 106553</name>
    <dbReference type="NCBI Taxonomy" id="1245471"/>
    <lineage>
        <taxon>Bacteria</taxon>
        <taxon>Pseudomonadati</taxon>
        <taxon>Pseudomonadota</taxon>
        <taxon>Gammaproteobacteria</taxon>
        <taxon>Pseudomonadales</taxon>
        <taxon>Pseudomonadaceae</taxon>
        <taxon>Metapseudomonas</taxon>
    </lineage>
</organism>
<dbReference type="GO" id="GO:0097347">
    <property type="term" value="C:TAM protein secretion complex"/>
    <property type="evidence" value="ECO:0007669"/>
    <property type="project" value="TreeGrafter"/>
</dbReference>